<comment type="caution">
    <text evidence="2">The sequence shown here is derived from an EMBL/GenBank/DDBJ whole genome shotgun (WGS) entry which is preliminary data.</text>
</comment>
<feature type="region of interest" description="Disordered" evidence="1">
    <location>
        <begin position="1"/>
        <end position="52"/>
    </location>
</feature>
<sequence>MESRVGGVINVHPEPRSVQPGLDDSFGGKSSISKDGNSGPRSNGTKISSRSSFLRVVRPRDNAPFELGATECHDPSLPEYKDHRDVHSDNVDYGSRRFCENPLTRATLTAIDDVKNHPLHAWRFRYQDVTQTFLDFKVHWRVNCRTIQGFQDIEYPLGPYGPSCIEIMVENYRKCNNGGIGGSTQAGCLVYTLNGGRKDQYY</sequence>
<proteinExistence type="predicted"/>
<keyword evidence="3" id="KW-1185">Reference proteome</keyword>
<evidence type="ECO:0000313" key="3">
    <source>
        <dbReference type="Proteomes" id="UP001232148"/>
    </source>
</evidence>
<organism evidence="2 3">
    <name type="scientific">Colletotrichum zoysiae</name>
    <dbReference type="NCBI Taxonomy" id="1216348"/>
    <lineage>
        <taxon>Eukaryota</taxon>
        <taxon>Fungi</taxon>
        <taxon>Dikarya</taxon>
        <taxon>Ascomycota</taxon>
        <taxon>Pezizomycotina</taxon>
        <taxon>Sordariomycetes</taxon>
        <taxon>Hypocreomycetidae</taxon>
        <taxon>Glomerellales</taxon>
        <taxon>Glomerellaceae</taxon>
        <taxon>Colletotrichum</taxon>
        <taxon>Colletotrichum graminicola species complex</taxon>
    </lineage>
</organism>
<name>A0AAD9HMM2_9PEZI</name>
<gene>
    <name evidence="2" type="ORF">LX32DRAFT_671333</name>
</gene>
<dbReference type="EMBL" id="MU842835">
    <property type="protein sequence ID" value="KAK2031936.1"/>
    <property type="molecule type" value="Genomic_DNA"/>
</dbReference>
<accession>A0AAD9HMM2</accession>
<evidence type="ECO:0000256" key="1">
    <source>
        <dbReference type="SAM" id="MobiDB-lite"/>
    </source>
</evidence>
<feature type="compositionally biased region" description="Polar residues" evidence="1">
    <location>
        <begin position="28"/>
        <end position="52"/>
    </location>
</feature>
<dbReference type="AlphaFoldDB" id="A0AAD9HMM2"/>
<dbReference type="Proteomes" id="UP001232148">
    <property type="component" value="Unassembled WGS sequence"/>
</dbReference>
<reference evidence="2" key="1">
    <citation type="submission" date="2021-06" db="EMBL/GenBank/DDBJ databases">
        <title>Comparative genomics, transcriptomics and evolutionary studies reveal genomic signatures of adaptation to plant cell wall in hemibiotrophic fungi.</title>
        <authorList>
            <consortium name="DOE Joint Genome Institute"/>
            <person name="Baroncelli R."/>
            <person name="Diaz J.F."/>
            <person name="Benocci T."/>
            <person name="Peng M."/>
            <person name="Battaglia E."/>
            <person name="Haridas S."/>
            <person name="Andreopoulos W."/>
            <person name="Labutti K."/>
            <person name="Pangilinan J."/>
            <person name="Floch G.L."/>
            <person name="Makela M.R."/>
            <person name="Henrissat B."/>
            <person name="Grigoriev I.V."/>
            <person name="Crouch J.A."/>
            <person name="De Vries R.P."/>
            <person name="Sukno S.A."/>
            <person name="Thon M.R."/>
        </authorList>
    </citation>
    <scope>NUCLEOTIDE SEQUENCE</scope>
    <source>
        <strain evidence="2">MAFF235873</strain>
    </source>
</reference>
<protein>
    <submittedName>
        <fullName evidence="2">Uncharacterized protein</fullName>
    </submittedName>
</protein>
<evidence type="ECO:0000313" key="2">
    <source>
        <dbReference type="EMBL" id="KAK2031936.1"/>
    </source>
</evidence>